<dbReference type="PANTHER" id="PTHR34997:SF1">
    <property type="entry name" value="PEPTIDOGLYCAN-BINDING LYSIN DOMAIN"/>
    <property type="match status" value="1"/>
</dbReference>
<reference evidence="6" key="1">
    <citation type="journal article" date="2021" name="Nat. Commun.">
        <title>Genetic determinants of endophytism in the Arabidopsis root mycobiome.</title>
        <authorList>
            <person name="Mesny F."/>
            <person name="Miyauchi S."/>
            <person name="Thiergart T."/>
            <person name="Pickel B."/>
            <person name="Atanasova L."/>
            <person name="Karlsson M."/>
            <person name="Huettel B."/>
            <person name="Barry K.W."/>
            <person name="Haridas S."/>
            <person name="Chen C."/>
            <person name="Bauer D."/>
            <person name="Andreopoulos W."/>
            <person name="Pangilinan J."/>
            <person name="LaButti K."/>
            <person name="Riley R."/>
            <person name="Lipzen A."/>
            <person name="Clum A."/>
            <person name="Drula E."/>
            <person name="Henrissat B."/>
            <person name="Kohler A."/>
            <person name="Grigoriev I.V."/>
            <person name="Martin F.M."/>
            <person name="Hacquard S."/>
        </authorList>
    </citation>
    <scope>NUCLEOTIDE SEQUENCE</scope>
    <source>
        <strain evidence="6">MPI-CAGE-CH-0235</strain>
    </source>
</reference>
<organism evidence="6 7">
    <name type="scientific">Stachybotrys elegans</name>
    <dbReference type="NCBI Taxonomy" id="80388"/>
    <lineage>
        <taxon>Eukaryota</taxon>
        <taxon>Fungi</taxon>
        <taxon>Dikarya</taxon>
        <taxon>Ascomycota</taxon>
        <taxon>Pezizomycotina</taxon>
        <taxon>Sordariomycetes</taxon>
        <taxon>Hypocreomycetidae</taxon>
        <taxon>Hypocreales</taxon>
        <taxon>Stachybotryaceae</taxon>
        <taxon>Stachybotrys</taxon>
    </lineage>
</organism>
<keyword evidence="4" id="KW-0732">Signal</keyword>
<proteinExistence type="inferred from homology"/>
<protein>
    <recommendedName>
        <fullName evidence="5">LysM domain-containing protein</fullName>
    </recommendedName>
</protein>
<dbReference type="GO" id="GO:0008061">
    <property type="term" value="F:chitin binding"/>
    <property type="evidence" value="ECO:0007669"/>
    <property type="project" value="UniProtKB-KW"/>
</dbReference>
<evidence type="ECO:0000313" key="7">
    <source>
        <dbReference type="Proteomes" id="UP000813444"/>
    </source>
</evidence>
<comment type="similarity">
    <text evidence="3">Belongs to the secreted LysM effector family.</text>
</comment>
<evidence type="ECO:0000256" key="4">
    <source>
        <dbReference type="SAM" id="SignalP"/>
    </source>
</evidence>
<evidence type="ECO:0000313" key="6">
    <source>
        <dbReference type="EMBL" id="KAH7304438.1"/>
    </source>
</evidence>
<dbReference type="PANTHER" id="PTHR34997">
    <property type="entry name" value="AM15"/>
    <property type="match status" value="1"/>
</dbReference>
<feature type="chain" id="PRO_5035471626" description="LysM domain-containing protein" evidence="4">
    <location>
        <begin position="19"/>
        <end position="561"/>
    </location>
</feature>
<dbReference type="CDD" id="cd00118">
    <property type="entry name" value="LysM"/>
    <property type="match status" value="2"/>
</dbReference>
<evidence type="ECO:0000259" key="5">
    <source>
        <dbReference type="PROSITE" id="PS51782"/>
    </source>
</evidence>
<sequence>MLRHLLFLGLCVISLVHAQSVTLLNITAPYEGFSASCISLLNQALACNKKLVDFGRGSEFYSEQTLTDIRYKTGQASILASFIAQSVLEKYSVICLKSSEDKFCNAILSSAVNAAASGTATPTVASSLACHPCAASVLSTQLQLPIGNAQTELKSQYASLTSSCKITGKTITPLATTTNWVEIIATAAPTCTGTTYTIKSGDNCRSIAVSQGISTTNLLLGNQLQGYCINFPKSGSLCIPAAMKCKPYQLNVDLSDDCQTIAKANGATWAQIVSWNPELGQYCDNINRLAQDGQVICVSQPGGDYIDPNPEPEPTPTTSTETYFTLPQTGFDGAPKPTWSAAYPMAGYVDIIANKTFEECYLHRSPPVQVNESSSEDSYRCSDYADFYGITMTQLLEWNPSLKERTKDNDCTLWAGEQYCAQRDLASSAKMAKACIRTAVAETGPRSFCDGFVNWYGLPKQVFVDWNSGVETDCSSFRSGQTYCTGVYKFRPSNTISTCTRFHVITDNDMKTDPCGTVEAKYGLQHARFVAWNPTVQSNCSGIRVGYEYCVGTPQFPGTGG</sequence>
<feature type="signal peptide" evidence="4">
    <location>
        <begin position="1"/>
        <end position="18"/>
    </location>
</feature>
<keyword evidence="7" id="KW-1185">Reference proteome</keyword>
<feature type="domain" description="LysM" evidence="5">
    <location>
        <begin position="194"/>
        <end position="239"/>
    </location>
</feature>
<dbReference type="InterPro" id="IPR018392">
    <property type="entry name" value="LysM"/>
</dbReference>
<dbReference type="EMBL" id="JAGPNK010000023">
    <property type="protein sequence ID" value="KAH7304438.1"/>
    <property type="molecule type" value="Genomic_DNA"/>
</dbReference>
<dbReference type="Pfam" id="PF01476">
    <property type="entry name" value="LysM"/>
    <property type="match status" value="2"/>
</dbReference>
<dbReference type="Gene3D" id="3.10.350.10">
    <property type="entry name" value="LysM domain"/>
    <property type="match status" value="4"/>
</dbReference>
<keyword evidence="1" id="KW-0147">Chitin-binding</keyword>
<gene>
    <name evidence="6" type="ORF">B0I35DRAFT_484484</name>
</gene>
<name>A0A8K0WKT0_9HYPO</name>
<dbReference type="Proteomes" id="UP000813444">
    <property type="component" value="Unassembled WGS sequence"/>
</dbReference>
<evidence type="ECO:0000256" key="1">
    <source>
        <dbReference type="ARBA" id="ARBA00022669"/>
    </source>
</evidence>
<dbReference type="SUPFAM" id="SSF54106">
    <property type="entry name" value="LysM domain"/>
    <property type="match status" value="1"/>
</dbReference>
<accession>A0A8K0WKT0</accession>
<comment type="caution">
    <text evidence="6">The sequence shown here is derived from an EMBL/GenBank/DDBJ whole genome shotgun (WGS) entry which is preliminary data.</text>
</comment>
<feature type="domain" description="LysM" evidence="5">
    <location>
        <begin position="501"/>
        <end position="551"/>
    </location>
</feature>
<dbReference type="InterPro" id="IPR036779">
    <property type="entry name" value="LysM_dom_sf"/>
</dbReference>
<keyword evidence="2" id="KW-0843">Virulence</keyword>
<dbReference type="OrthoDB" id="5985073at2759"/>
<evidence type="ECO:0000256" key="3">
    <source>
        <dbReference type="ARBA" id="ARBA00044955"/>
    </source>
</evidence>
<dbReference type="InterPro" id="IPR052210">
    <property type="entry name" value="LysM1-like"/>
</dbReference>
<dbReference type="AlphaFoldDB" id="A0A8K0WKT0"/>
<dbReference type="PROSITE" id="PS51782">
    <property type="entry name" value="LYSM"/>
    <property type="match status" value="2"/>
</dbReference>
<evidence type="ECO:0000256" key="2">
    <source>
        <dbReference type="ARBA" id="ARBA00023026"/>
    </source>
</evidence>